<dbReference type="GO" id="GO:0009055">
    <property type="term" value="F:electron transfer activity"/>
    <property type="evidence" value="ECO:0007669"/>
    <property type="project" value="InterPro"/>
</dbReference>
<dbReference type="OrthoDB" id="5573721at2"/>
<dbReference type="GO" id="GO:0020037">
    <property type="term" value="F:heme binding"/>
    <property type="evidence" value="ECO:0007669"/>
    <property type="project" value="InterPro"/>
</dbReference>
<dbReference type="AlphaFoldDB" id="A0A0S2KGN1"/>
<dbReference type="InterPro" id="IPR010980">
    <property type="entry name" value="Cyt_c/b562"/>
</dbReference>
<dbReference type="EMBL" id="CP013189">
    <property type="protein sequence ID" value="ALO47484.1"/>
    <property type="molecule type" value="Genomic_DNA"/>
</dbReference>
<dbReference type="PROSITE" id="PS51257">
    <property type="entry name" value="PROKAR_LIPOPROTEIN"/>
    <property type="match status" value="1"/>
</dbReference>
<sequence length="146" mass="16145">MKIAAALTLAVLVTACGGHGKIVRDEQLHALMADDINALMARVNVLVFDQNRTVDELDRQRQRDALQLAETADQLSAAANRIASLLPQLNLNQADRVEFLNLARLLGEHAEGVAESVRQQDLRRAEQLAEQMATTCTACHRLYRGF</sequence>
<organism evidence="1 2">
    <name type="scientific">Pseudohongiella spirulinae</name>
    <dbReference type="NCBI Taxonomy" id="1249552"/>
    <lineage>
        <taxon>Bacteria</taxon>
        <taxon>Pseudomonadati</taxon>
        <taxon>Pseudomonadota</taxon>
        <taxon>Gammaproteobacteria</taxon>
        <taxon>Pseudomonadales</taxon>
        <taxon>Pseudohongiellaceae</taxon>
        <taxon>Pseudohongiella</taxon>
    </lineage>
</organism>
<dbReference type="STRING" id="1249552.PS2015_2855"/>
<reference evidence="1 2" key="1">
    <citation type="submission" date="2015-11" db="EMBL/GenBank/DDBJ databases">
        <authorList>
            <person name="Zhang Y."/>
            <person name="Guo Z."/>
        </authorList>
    </citation>
    <scope>NUCLEOTIDE SEQUENCE [LARGE SCALE GENOMIC DNA]</scope>
    <source>
        <strain evidence="1 2">KCTC 32221</strain>
    </source>
</reference>
<gene>
    <name evidence="1" type="ORF">PS2015_2855</name>
</gene>
<dbReference type="GO" id="GO:0022900">
    <property type="term" value="P:electron transport chain"/>
    <property type="evidence" value="ECO:0007669"/>
    <property type="project" value="InterPro"/>
</dbReference>
<evidence type="ECO:0000313" key="1">
    <source>
        <dbReference type="EMBL" id="ALO47484.1"/>
    </source>
</evidence>
<proteinExistence type="predicted"/>
<protein>
    <recommendedName>
        <fullName evidence="3">Cytochrome C</fullName>
    </recommendedName>
</protein>
<dbReference type="Gene3D" id="1.20.120.10">
    <property type="entry name" value="Cytochrome c/b562"/>
    <property type="match status" value="1"/>
</dbReference>
<evidence type="ECO:0008006" key="3">
    <source>
        <dbReference type="Google" id="ProtNLM"/>
    </source>
</evidence>
<dbReference type="Proteomes" id="UP000065641">
    <property type="component" value="Chromosome"/>
</dbReference>
<dbReference type="GO" id="GO:0005506">
    <property type="term" value="F:iron ion binding"/>
    <property type="evidence" value="ECO:0007669"/>
    <property type="project" value="InterPro"/>
</dbReference>
<dbReference type="SUPFAM" id="SSF47175">
    <property type="entry name" value="Cytochromes"/>
    <property type="match status" value="1"/>
</dbReference>
<keyword evidence="2" id="KW-1185">Reference proteome</keyword>
<dbReference type="KEGG" id="pspi:PS2015_2855"/>
<accession>A0A0S2KGN1</accession>
<name>A0A0S2KGN1_9GAMM</name>
<dbReference type="RefSeq" id="WP_058022872.1">
    <property type="nucleotide sequence ID" value="NZ_CP013189.1"/>
</dbReference>
<evidence type="ECO:0000313" key="2">
    <source>
        <dbReference type="Proteomes" id="UP000065641"/>
    </source>
</evidence>